<keyword evidence="1" id="KW-0472">Membrane</keyword>
<evidence type="ECO:0000256" key="1">
    <source>
        <dbReference type="SAM" id="Phobius"/>
    </source>
</evidence>
<reference evidence="2" key="1">
    <citation type="journal article" date="2015" name="Nature">
        <title>Complex archaea that bridge the gap between prokaryotes and eukaryotes.</title>
        <authorList>
            <person name="Spang A."/>
            <person name="Saw J.H."/>
            <person name="Jorgensen S.L."/>
            <person name="Zaremba-Niedzwiedzka K."/>
            <person name="Martijn J."/>
            <person name="Lind A.E."/>
            <person name="van Eijk R."/>
            <person name="Schleper C."/>
            <person name="Guy L."/>
            <person name="Ettema T.J."/>
        </authorList>
    </citation>
    <scope>NUCLEOTIDE SEQUENCE</scope>
</reference>
<name>A0A0F9QJI4_9ZZZZ</name>
<dbReference type="InterPro" id="IPR025238">
    <property type="entry name" value="DUF4184"/>
</dbReference>
<organism evidence="2">
    <name type="scientific">marine sediment metagenome</name>
    <dbReference type="NCBI Taxonomy" id="412755"/>
    <lineage>
        <taxon>unclassified sequences</taxon>
        <taxon>metagenomes</taxon>
        <taxon>ecological metagenomes</taxon>
    </lineage>
</organism>
<evidence type="ECO:0000313" key="2">
    <source>
        <dbReference type="EMBL" id="KKN13286.1"/>
    </source>
</evidence>
<sequence length="139" mass="16073">MPTLISHQAPGLTLKIKFPNKFDGTALCISAFIPDLNFIFMFFFPSIHRKITHSLLGITLFTIPLTLIFTIIFCKYFGPICANLAKKNGIISKPLKYFGIDEWDNLKKNTKGDFLLWHLIQHLLEDFHIYYLISSHIEI</sequence>
<gene>
    <name evidence="2" type="ORF">LCGC14_1007960</name>
</gene>
<proteinExistence type="predicted"/>
<comment type="caution">
    <text evidence="2">The sequence shown here is derived from an EMBL/GenBank/DDBJ whole genome shotgun (WGS) entry which is preliminary data.</text>
</comment>
<feature type="transmembrane region" description="Helical" evidence="1">
    <location>
        <begin position="24"/>
        <end position="43"/>
    </location>
</feature>
<accession>A0A0F9QJI4</accession>
<feature type="transmembrane region" description="Helical" evidence="1">
    <location>
        <begin position="55"/>
        <end position="78"/>
    </location>
</feature>
<keyword evidence="1" id="KW-1133">Transmembrane helix</keyword>
<dbReference type="EMBL" id="LAZR01003937">
    <property type="protein sequence ID" value="KKN13286.1"/>
    <property type="molecule type" value="Genomic_DNA"/>
</dbReference>
<protein>
    <recommendedName>
        <fullName evidence="3">DUF4184 domain-containing protein</fullName>
    </recommendedName>
</protein>
<dbReference type="Pfam" id="PF13803">
    <property type="entry name" value="DUF4184"/>
    <property type="match status" value="1"/>
</dbReference>
<dbReference type="AlphaFoldDB" id="A0A0F9QJI4"/>
<evidence type="ECO:0008006" key="3">
    <source>
        <dbReference type="Google" id="ProtNLM"/>
    </source>
</evidence>
<keyword evidence="1" id="KW-0812">Transmembrane</keyword>